<evidence type="ECO:0000313" key="6">
    <source>
        <dbReference type="Proteomes" id="UP000184245"/>
    </source>
</evidence>
<dbReference type="InterPro" id="IPR016030">
    <property type="entry name" value="CblAdoTrfase-like"/>
</dbReference>
<dbReference type="SUPFAM" id="SSF89028">
    <property type="entry name" value="Cobalamin adenosyltransferase-like"/>
    <property type="match status" value="1"/>
</dbReference>
<organism evidence="5 6">
    <name type="scientific">Lactonifactor longoviformis DSM 17459</name>
    <dbReference type="NCBI Taxonomy" id="1122155"/>
    <lineage>
        <taxon>Bacteria</taxon>
        <taxon>Bacillati</taxon>
        <taxon>Bacillota</taxon>
        <taxon>Clostridia</taxon>
        <taxon>Eubacteriales</taxon>
        <taxon>Clostridiaceae</taxon>
        <taxon>Lactonifactor</taxon>
    </lineage>
</organism>
<reference evidence="5 6" key="1">
    <citation type="submission" date="2016-11" db="EMBL/GenBank/DDBJ databases">
        <authorList>
            <person name="Jaros S."/>
            <person name="Januszkiewicz K."/>
            <person name="Wedrychowicz H."/>
        </authorList>
    </citation>
    <scope>NUCLEOTIDE SEQUENCE [LARGE SCALE GENOMIC DNA]</scope>
    <source>
        <strain evidence="5 6">DSM 17459</strain>
    </source>
</reference>
<protein>
    <submittedName>
        <fullName evidence="5">Ethanolamine utilization cobalamin adenosyltransferase</fullName>
    </submittedName>
</protein>
<dbReference type="STRING" id="1122155.SAMN02745158_01180"/>
<feature type="domain" description="Cobalamin adenosyltransferase-like" evidence="4">
    <location>
        <begin position="28"/>
        <end position="191"/>
    </location>
</feature>
<dbReference type="Pfam" id="PF01923">
    <property type="entry name" value="Cob_adeno_trans"/>
    <property type="match status" value="1"/>
</dbReference>
<proteinExistence type="predicted"/>
<name>A0A1M4VE05_9CLOT</name>
<keyword evidence="1 5" id="KW-0808">Transferase</keyword>
<dbReference type="Proteomes" id="UP000184245">
    <property type="component" value="Unassembled WGS sequence"/>
</dbReference>
<accession>A0A1M4VE05</accession>
<dbReference type="InterPro" id="IPR036451">
    <property type="entry name" value="CblAdoTrfase-like_sf"/>
</dbReference>
<dbReference type="RefSeq" id="WP_072849854.1">
    <property type="nucleotide sequence ID" value="NZ_FQVI01000004.1"/>
</dbReference>
<gene>
    <name evidence="5" type="ORF">SAMN02745158_01180</name>
</gene>
<keyword evidence="3" id="KW-0067">ATP-binding</keyword>
<dbReference type="GO" id="GO:0016740">
    <property type="term" value="F:transferase activity"/>
    <property type="evidence" value="ECO:0007669"/>
    <property type="project" value="UniProtKB-KW"/>
</dbReference>
<evidence type="ECO:0000259" key="4">
    <source>
        <dbReference type="Pfam" id="PF01923"/>
    </source>
</evidence>
<dbReference type="OrthoDB" id="306726at2"/>
<dbReference type="AlphaFoldDB" id="A0A1M4VE05"/>
<dbReference type="Gene3D" id="1.20.1200.10">
    <property type="entry name" value="Cobalamin adenosyltransferase-like"/>
    <property type="match status" value="1"/>
</dbReference>
<evidence type="ECO:0000313" key="5">
    <source>
        <dbReference type="EMBL" id="SHE67137.1"/>
    </source>
</evidence>
<evidence type="ECO:0000256" key="3">
    <source>
        <dbReference type="ARBA" id="ARBA00022840"/>
    </source>
</evidence>
<dbReference type="EMBL" id="FQVI01000004">
    <property type="protein sequence ID" value="SHE67137.1"/>
    <property type="molecule type" value="Genomic_DNA"/>
</dbReference>
<keyword evidence="2" id="KW-0547">Nucleotide-binding</keyword>
<evidence type="ECO:0000256" key="1">
    <source>
        <dbReference type="ARBA" id="ARBA00022679"/>
    </source>
</evidence>
<keyword evidence="6" id="KW-1185">Reference proteome</keyword>
<dbReference type="GO" id="GO:0005524">
    <property type="term" value="F:ATP binding"/>
    <property type="evidence" value="ECO:0007669"/>
    <property type="project" value="UniProtKB-KW"/>
</dbReference>
<evidence type="ECO:0000256" key="2">
    <source>
        <dbReference type="ARBA" id="ARBA00022741"/>
    </source>
</evidence>
<sequence length="197" mass="22709">MAEITTEKLEQIVSETLSEILGGDTGRKKKPEHMTTLRGDEMVYKDHPRIIFRGAIDSLESEIILVQLAAAKEKKNLLVQDLEEIIRVIRGLLRCEVSGEAVKTEKIQGLTMDELREHSHHPSRYYGMRHFLPTCEHGEIVACLNRLRTMTRETELAAYKAFKTESGEVTRDDIIRVLNRLSSLFWIMMFKYLAGKY</sequence>